<keyword evidence="7" id="KW-1185">Reference proteome</keyword>
<gene>
    <name evidence="6" type="ORF">SORBI_3001G376200</name>
</gene>
<evidence type="ECO:0000256" key="4">
    <source>
        <dbReference type="ARBA" id="ARBA00023163"/>
    </source>
</evidence>
<dbReference type="EMBL" id="CM000760">
    <property type="protein sequence ID" value="OQU92614.1"/>
    <property type="molecule type" value="Genomic_DNA"/>
</dbReference>
<reference evidence="6 7" key="1">
    <citation type="journal article" date="2009" name="Nature">
        <title>The Sorghum bicolor genome and the diversification of grasses.</title>
        <authorList>
            <person name="Paterson A.H."/>
            <person name="Bowers J.E."/>
            <person name="Bruggmann R."/>
            <person name="Dubchak I."/>
            <person name="Grimwood J."/>
            <person name="Gundlach H."/>
            <person name="Haberer G."/>
            <person name="Hellsten U."/>
            <person name="Mitros T."/>
            <person name="Poliakov A."/>
            <person name="Schmutz J."/>
            <person name="Spannagl M."/>
            <person name="Tang H."/>
            <person name="Wang X."/>
            <person name="Wicker T."/>
            <person name="Bharti A.K."/>
            <person name="Chapman J."/>
            <person name="Feltus F.A."/>
            <person name="Gowik U."/>
            <person name="Grigoriev I.V."/>
            <person name="Lyons E."/>
            <person name="Maher C.A."/>
            <person name="Martis M."/>
            <person name="Narechania A."/>
            <person name="Otillar R.P."/>
            <person name="Penning B.W."/>
            <person name="Salamov A.A."/>
            <person name="Wang Y."/>
            <person name="Zhang L."/>
            <person name="Carpita N.C."/>
            <person name="Freeling M."/>
            <person name="Gingle A.R."/>
            <person name="Hash C.T."/>
            <person name="Keller B."/>
            <person name="Klein P."/>
            <person name="Kresovich S."/>
            <person name="McCann M.C."/>
            <person name="Ming R."/>
            <person name="Peterson D.G."/>
            <person name="Mehboob-ur-Rahman"/>
            <person name="Ware D."/>
            <person name="Westhoff P."/>
            <person name="Mayer K.F."/>
            <person name="Messing J."/>
            <person name="Rokhsar D.S."/>
        </authorList>
    </citation>
    <scope>NUCLEOTIDE SEQUENCE [LARGE SCALE GENOMIC DNA]</scope>
    <source>
        <strain evidence="7">cv. BTx623</strain>
    </source>
</reference>
<evidence type="ECO:0000256" key="2">
    <source>
        <dbReference type="ARBA" id="ARBA00023015"/>
    </source>
</evidence>
<dbReference type="GO" id="GO:0005634">
    <property type="term" value="C:nucleus"/>
    <property type="evidence" value="ECO:0007669"/>
    <property type="project" value="UniProtKB-SubCell"/>
</dbReference>
<dbReference type="InterPro" id="IPR015300">
    <property type="entry name" value="DNA-bd_pseudobarrel_sf"/>
</dbReference>
<keyword evidence="5" id="KW-0539">Nucleus</keyword>
<comment type="subcellular location">
    <subcellularLocation>
        <location evidence="1">Nucleus</location>
    </subcellularLocation>
</comment>
<dbReference type="Gramene" id="OQU92614">
    <property type="protein sequence ID" value="OQU92614"/>
    <property type="gene ID" value="SORBI_3001G376200"/>
</dbReference>
<sequence>MATQDARLPLARPPNGVATSTRAAPWRRCLYLASILFVSQPAGAAPVNPLLDLVPPWTDQLICPPHPEVVPVRLSPPHPAGNDGLMVCSGRACHNNYNQQRSFQELNAKDLHDTEWKLRHIYRAARRSLYILTELAWLRDSLLAIRFSTLCYLGFSQQTCVLFS</sequence>
<accession>A0A1Z5S9K0</accession>
<organism evidence="6 7">
    <name type="scientific">Sorghum bicolor</name>
    <name type="common">Sorghum</name>
    <name type="synonym">Sorghum vulgare</name>
    <dbReference type="NCBI Taxonomy" id="4558"/>
    <lineage>
        <taxon>Eukaryota</taxon>
        <taxon>Viridiplantae</taxon>
        <taxon>Streptophyta</taxon>
        <taxon>Embryophyta</taxon>
        <taxon>Tracheophyta</taxon>
        <taxon>Spermatophyta</taxon>
        <taxon>Magnoliopsida</taxon>
        <taxon>Liliopsida</taxon>
        <taxon>Poales</taxon>
        <taxon>Poaceae</taxon>
        <taxon>PACMAD clade</taxon>
        <taxon>Panicoideae</taxon>
        <taxon>Andropogonodae</taxon>
        <taxon>Andropogoneae</taxon>
        <taxon>Sorghinae</taxon>
        <taxon>Sorghum</taxon>
    </lineage>
</organism>
<evidence type="ECO:0000313" key="6">
    <source>
        <dbReference type="EMBL" id="OQU92614.1"/>
    </source>
</evidence>
<proteinExistence type="predicted"/>
<dbReference type="GO" id="GO:0003677">
    <property type="term" value="F:DNA binding"/>
    <property type="evidence" value="ECO:0007669"/>
    <property type="project" value="UniProtKB-KW"/>
</dbReference>
<evidence type="ECO:0000313" key="7">
    <source>
        <dbReference type="Proteomes" id="UP000000768"/>
    </source>
</evidence>
<dbReference type="Proteomes" id="UP000000768">
    <property type="component" value="Chromosome 1"/>
</dbReference>
<evidence type="ECO:0000256" key="1">
    <source>
        <dbReference type="ARBA" id="ARBA00004123"/>
    </source>
</evidence>
<dbReference type="AlphaFoldDB" id="A0A1Z5S9K0"/>
<protein>
    <submittedName>
        <fullName evidence="6">Uncharacterized protein</fullName>
    </submittedName>
</protein>
<name>A0A1Z5S9K0_SORBI</name>
<keyword evidence="2" id="KW-0805">Transcription regulation</keyword>
<dbReference type="InParanoid" id="A0A1Z5S9K0"/>
<dbReference type="Gene3D" id="2.40.330.10">
    <property type="entry name" value="DNA-binding pseudobarrel domain"/>
    <property type="match status" value="1"/>
</dbReference>
<dbReference type="OrthoDB" id="2016915at2759"/>
<evidence type="ECO:0000256" key="5">
    <source>
        <dbReference type="ARBA" id="ARBA00023242"/>
    </source>
</evidence>
<dbReference type="SUPFAM" id="SSF101936">
    <property type="entry name" value="DNA-binding pseudobarrel domain"/>
    <property type="match status" value="1"/>
</dbReference>
<reference evidence="7" key="2">
    <citation type="journal article" date="2018" name="Plant J.">
        <title>The Sorghum bicolor reference genome: improved assembly, gene annotations, a transcriptome atlas, and signatures of genome organization.</title>
        <authorList>
            <person name="McCormick R.F."/>
            <person name="Truong S.K."/>
            <person name="Sreedasyam A."/>
            <person name="Jenkins J."/>
            <person name="Shu S."/>
            <person name="Sims D."/>
            <person name="Kennedy M."/>
            <person name="Amirebrahimi M."/>
            <person name="Weers B.D."/>
            <person name="McKinley B."/>
            <person name="Mattison A."/>
            <person name="Morishige D.T."/>
            <person name="Grimwood J."/>
            <person name="Schmutz J."/>
            <person name="Mullet J.E."/>
        </authorList>
    </citation>
    <scope>NUCLEOTIDE SEQUENCE [LARGE SCALE GENOMIC DNA]</scope>
    <source>
        <strain evidence="7">cv. BTx623</strain>
    </source>
</reference>
<evidence type="ECO:0000256" key="3">
    <source>
        <dbReference type="ARBA" id="ARBA00023125"/>
    </source>
</evidence>
<keyword evidence="3" id="KW-0238">DNA-binding</keyword>
<keyword evidence="4" id="KW-0804">Transcription</keyword>